<reference evidence="1 2" key="1">
    <citation type="submission" date="2017-05" db="EMBL/GenBank/DDBJ databases">
        <title>Streptomyces alboflavus Genome sequencing and assembly.</title>
        <authorList>
            <person name="Wang Y."/>
            <person name="Du B."/>
            <person name="Ding Y."/>
            <person name="Liu H."/>
            <person name="Hou Q."/>
            <person name="Liu K."/>
            <person name="Wang C."/>
            <person name="Yao L."/>
        </authorList>
    </citation>
    <scope>NUCLEOTIDE SEQUENCE [LARGE SCALE GENOMIC DNA]</scope>
    <source>
        <strain evidence="1 2">MDJK44</strain>
    </source>
</reference>
<keyword evidence="2" id="KW-1185">Reference proteome</keyword>
<evidence type="ECO:0000313" key="2">
    <source>
        <dbReference type="Proteomes" id="UP000195880"/>
    </source>
</evidence>
<dbReference type="EMBL" id="CP021748">
    <property type="protein sequence ID" value="ARX89453.1"/>
    <property type="molecule type" value="Genomic_DNA"/>
</dbReference>
<dbReference type="Proteomes" id="UP000195880">
    <property type="component" value="Chromosome"/>
</dbReference>
<sequence>MMSSCPDQRASSAWQPATREVKRVVCCSVARVRSLAVMSAGTVNWWIAPAPGSCPPRGRSSGSACVTEPVNCFFQYAM</sequence>
<gene>
    <name evidence="1" type="ORF">SMD44_08940</name>
</gene>
<evidence type="ECO:0000313" key="1">
    <source>
        <dbReference type="EMBL" id="ARX89453.1"/>
    </source>
</evidence>
<dbReference type="KEGG" id="salf:SMD44_08940"/>
<proteinExistence type="predicted"/>
<protein>
    <submittedName>
        <fullName evidence="1">Uncharacterized protein</fullName>
    </submittedName>
</protein>
<name>A0A1Z1WSN6_9ACTN</name>
<dbReference type="AlphaFoldDB" id="A0A1Z1WSN6"/>
<accession>A0A1Z1WSN6</accession>
<organism evidence="1 2">
    <name type="scientific">Streptomyces alboflavus</name>
    <dbReference type="NCBI Taxonomy" id="67267"/>
    <lineage>
        <taxon>Bacteria</taxon>
        <taxon>Bacillati</taxon>
        <taxon>Actinomycetota</taxon>
        <taxon>Actinomycetes</taxon>
        <taxon>Kitasatosporales</taxon>
        <taxon>Streptomycetaceae</taxon>
        <taxon>Streptomyces</taxon>
    </lineage>
</organism>